<dbReference type="PANTHER" id="PTHR43095">
    <property type="entry name" value="SUGAR KINASE"/>
    <property type="match status" value="1"/>
</dbReference>
<name>A0A510U1H4_9LACO</name>
<keyword evidence="5" id="KW-0067">ATP-binding</keyword>
<comment type="similarity">
    <text evidence="1">Belongs to the FGGY kinase family.</text>
</comment>
<dbReference type="KEGG" id="lhb:D1010_15315"/>
<dbReference type="EMBL" id="CP045143">
    <property type="protein sequence ID" value="QFR24632.1"/>
    <property type="molecule type" value="Genomic_DNA"/>
</dbReference>
<dbReference type="InterPro" id="IPR043129">
    <property type="entry name" value="ATPase_NBD"/>
</dbReference>
<dbReference type="GO" id="GO:0005524">
    <property type="term" value="F:ATP binding"/>
    <property type="evidence" value="ECO:0007669"/>
    <property type="project" value="UniProtKB-KW"/>
</dbReference>
<dbReference type="AlphaFoldDB" id="A0A510U1H4"/>
<dbReference type="Pfam" id="PF00370">
    <property type="entry name" value="FGGY_N"/>
    <property type="match status" value="1"/>
</dbReference>
<dbReference type="Gene3D" id="3.30.420.40">
    <property type="match status" value="2"/>
</dbReference>
<evidence type="ECO:0000256" key="1">
    <source>
        <dbReference type="ARBA" id="ARBA00009156"/>
    </source>
</evidence>
<organism evidence="7 8">
    <name type="scientific">Schleiferilactobacillus harbinensis</name>
    <dbReference type="NCBI Taxonomy" id="304207"/>
    <lineage>
        <taxon>Bacteria</taxon>
        <taxon>Bacillati</taxon>
        <taxon>Bacillota</taxon>
        <taxon>Bacilli</taxon>
        <taxon>Lactobacillales</taxon>
        <taxon>Lactobacillaceae</taxon>
        <taxon>Schleiferilactobacillus</taxon>
    </lineage>
</organism>
<keyword evidence="2" id="KW-0808">Transferase</keyword>
<dbReference type="Proteomes" id="UP000326779">
    <property type="component" value="Chromosome"/>
</dbReference>
<dbReference type="InterPro" id="IPR013449">
    <property type="entry name" value="Rhamnulokinase"/>
</dbReference>
<dbReference type="InterPro" id="IPR018485">
    <property type="entry name" value="FGGY_C"/>
</dbReference>
<dbReference type="InterPro" id="IPR050406">
    <property type="entry name" value="FGGY_Carb_Kinase"/>
</dbReference>
<dbReference type="PANTHER" id="PTHR43095:SF5">
    <property type="entry name" value="XYLULOSE KINASE"/>
    <property type="match status" value="1"/>
</dbReference>
<reference evidence="7 8" key="1">
    <citation type="submission" date="2019-10" db="EMBL/GenBank/DDBJ databases">
        <title>The completed genome of Lactobacillus harbinensis M1.</title>
        <authorList>
            <person name="Zheng Y."/>
        </authorList>
    </citation>
    <scope>NUCLEOTIDE SEQUENCE [LARGE SCALE GENOMIC DNA]</scope>
    <source>
        <strain evidence="7 8">M1</strain>
    </source>
</reference>
<evidence type="ECO:0000256" key="5">
    <source>
        <dbReference type="ARBA" id="ARBA00022840"/>
    </source>
</evidence>
<dbReference type="GO" id="GO:0008993">
    <property type="term" value="F:rhamnulokinase activity"/>
    <property type="evidence" value="ECO:0007669"/>
    <property type="project" value="InterPro"/>
</dbReference>
<evidence type="ECO:0000256" key="4">
    <source>
        <dbReference type="ARBA" id="ARBA00022777"/>
    </source>
</evidence>
<sequence length="498" mass="54398">MRDINLIAVDLGASSGRIVSGEFTKNGPEIKEIFRFGNRPVHIAGGLYWDYMKLFQDIKYGLNMAENEVGALASFSVDTWGVDYGLLSRYGEVVAAPHSYRDQRTTVDLSAFGQLMPAAQLFQTTGVYPQQINSNLQLFSDLRRYPEYSGLVAQVLLMPDFMNYLFSGIAETEYTIASTTGLLNAEKWQWDIPLMTKLGIPTPWFGKPVVGGRVLGPILPAIREEMGLTSPLQVVMGPGHDTAAGLLAVPLMRHPDKPTAFLSSGTWSIMGIPTKAPITNDTAFANGLTNEGAFDGSNLLLKNLTGLWIIQELQREWSLKGDSISFERMTSEADHATSIHAYIDTGADVFAQPGGMSEKIHDYLISTLQPLPKTRGELIRLVLESIAYSYRDTLEKIEEAAGVRVEQIAMFGGGIQNRVLVQLTADVTGLPVITGPIEGSATGNLVAQLQVQNMATDDEVQEIVTALSDAKQCLPTAEKEVDTAYRLYKSAIASHQLS</sequence>
<keyword evidence="3" id="KW-0547">Nucleotide-binding</keyword>
<dbReference type="GO" id="GO:0019301">
    <property type="term" value="P:rhamnose catabolic process"/>
    <property type="evidence" value="ECO:0007669"/>
    <property type="project" value="InterPro"/>
</dbReference>
<accession>A0A510U1H4</accession>
<keyword evidence="4 7" id="KW-0418">Kinase</keyword>
<dbReference type="SUPFAM" id="SSF53067">
    <property type="entry name" value="Actin-like ATPase domain"/>
    <property type="match status" value="2"/>
</dbReference>
<evidence type="ECO:0000256" key="2">
    <source>
        <dbReference type="ARBA" id="ARBA00022679"/>
    </source>
</evidence>
<protein>
    <submittedName>
        <fullName evidence="7">Rhamnulokinase</fullName>
    </submittedName>
</protein>
<keyword evidence="6" id="KW-0684">Rhamnose metabolism</keyword>
<evidence type="ECO:0000256" key="3">
    <source>
        <dbReference type="ARBA" id="ARBA00022741"/>
    </source>
</evidence>
<proteinExistence type="inferred from homology"/>
<evidence type="ECO:0000256" key="6">
    <source>
        <dbReference type="ARBA" id="ARBA00023308"/>
    </source>
</evidence>
<dbReference type="CDD" id="cd07771">
    <property type="entry name" value="ASKHA_NBD_FGGY_RhaB-like"/>
    <property type="match status" value="1"/>
</dbReference>
<dbReference type="RefSeq" id="WP_146995215.1">
    <property type="nucleotide sequence ID" value="NZ_BJTX01000068.1"/>
</dbReference>
<dbReference type="Pfam" id="PF02782">
    <property type="entry name" value="FGGY_C"/>
    <property type="match status" value="1"/>
</dbReference>
<dbReference type="InterPro" id="IPR018484">
    <property type="entry name" value="FGGY_N"/>
</dbReference>
<evidence type="ECO:0000313" key="7">
    <source>
        <dbReference type="EMBL" id="QFR24632.1"/>
    </source>
</evidence>
<evidence type="ECO:0000313" key="8">
    <source>
        <dbReference type="Proteomes" id="UP000326779"/>
    </source>
</evidence>
<gene>
    <name evidence="7" type="ORF">D1010_15315</name>
</gene>